<proteinExistence type="inferred from homology"/>
<dbReference type="OrthoDB" id="9808429at2"/>
<dbReference type="NCBIfam" id="TIGR00051">
    <property type="entry name" value="YbgC/FadM family acyl-CoA thioesterase"/>
    <property type="match status" value="1"/>
</dbReference>
<dbReference type="PANTHER" id="PTHR31793:SF37">
    <property type="entry name" value="ACYL-COA THIOESTER HYDROLASE YBGC"/>
    <property type="match status" value="1"/>
</dbReference>
<dbReference type="InterPro" id="IPR029069">
    <property type="entry name" value="HotDog_dom_sf"/>
</dbReference>
<dbReference type="SUPFAM" id="SSF54637">
    <property type="entry name" value="Thioesterase/thiol ester dehydrase-isomerase"/>
    <property type="match status" value="1"/>
</dbReference>
<dbReference type="Pfam" id="PF13279">
    <property type="entry name" value="4HBT_2"/>
    <property type="match status" value="1"/>
</dbReference>
<dbReference type="EMBL" id="FNNA01000002">
    <property type="protein sequence ID" value="SDX00093.1"/>
    <property type="molecule type" value="Genomic_DNA"/>
</dbReference>
<dbReference type="STRING" id="1545044.SAMN05444276_102735"/>
<reference evidence="3 5" key="2">
    <citation type="submission" date="2014-10" db="EMBL/GenBank/DDBJ databases">
        <title>Paracoccus sanguinis sp. nov., isolated from clinical specimens of New York State patients.</title>
        <authorList>
            <person name="Mingle L.A."/>
            <person name="Cole J.A."/>
            <person name="Lapierre P."/>
            <person name="Musser K.A."/>
        </authorList>
    </citation>
    <scope>NUCLEOTIDE SEQUENCE [LARGE SCALE GENOMIC DNA]</scope>
    <source>
        <strain evidence="3 5">5503</strain>
    </source>
</reference>
<dbReference type="EMBL" id="JRKQ01000199">
    <property type="protein sequence ID" value="KGJ16889.1"/>
    <property type="molecule type" value="Genomic_DNA"/>
</dbReference>
<evidence type="ECO:0000313" key="4">
    <source>
        <dbReference type="EMBL" id="SDX00093.1"/>
    </source>
</evidence>
<accession>A0A099G225</accession>
<comment type="similarity">
    <text evidence="1">Belongs to the 4-hydroxybenzoyl-CoA thioesterase family.</text>
</comment>
<gene>
    <name evidence="3" type="ORF">IX56_17710</name>
    <name evidence="4" type="ORF">SAMN05444276_102735</name>
</gene>
<organism evidence="3 5">
    <name type="scientific">Paracoccus sanguinis</name>
    <dbReference type="NCBI Taxonomy" id="1545044"/>
    <lineage>
        <taxon>Bacteria</taxon>
        <taxon>Pseudomonadati</taxon>
        <taxon>Pseudomonadota</taxon>
        <taxon>Alphaproteobacteria</taxon>
        <taxon>Rhodobacterales</taxon>
        <taxon>Paracoccaceae</taxon>
        <taxon>Paracoccus</taxon>
    </lineage>
</organism>
<dbReference type="InterPro" id="IPR050563">
    <property type="entry name" value="4-hydroxybenzoyl-CoA_TE"/>
</dbReference>
<dbReference type="InterPro" id="IPR014166">
    <property type="entry name" value="Tol-Pal_acyl-CoA_thioesterase"/>
</dbReference>
<name>A0A099FSC0_9RHOB</name>
<dbReference type="GO" id="GO:0047617">
    <property type="term" value="F:fatty acyl-CoA hydrolase activity"/>
    <property type="evidence" value="ECO:0007669"/>
    <property type="project" value="TreeGrafter"/>
</dbReference>
<keyword evidence="6" id="KW-1185">Reference proteome</keyword>
<evidence type="ECO:0000313" key="5">
    <source>
        <dbReference type="Proteomes" id="UP000029858"/>
    </source>
</evidence>
<evidence type="ECO:0000256" key="1">
    <source>
        <dbReference type="ARBA" id="ARBA00005953"/>
    </source>
</evidence>
<evidence type="ECO:0000256" key="2">
    <source>
        <dbReference type="ARBA" id="ARBA00022801"/>
    </source>
</evidence>
<dbReference type="PANTHER" id="PTHR31793">
    <property type="entry name" value="4-HYDROXYBENZOYL-COA THIOESTERASE FAMILY MEMBER"/>
    <property type="match status" value="1"/>
</dbReference>
<evidence type="ECO:0000313" key="3">
    <source>
        <dbReference type="EMBL" id="KGJ16889.1"/>
    </source>
</evidence>
<dbReference type="NCBIfam" id="TIGR02799">
    <property type="entry name" value="thio_ybgC"/>
    <property type="match status" value="1"/>
</dbReference>
<dbReference type="Proteomes" id="UP000182944">
    <property type="component" value="Unassembled WGS sequence"/>
</dbReference>
<keyword evidence="2 4" id="KW-0378">Hydrolase</keyword>
<protein>
    <submittedName>
        <fullName evidence="4">Acyl-CoA thioester hydrolase</fullName>
    </submittedName>
</protein>
<evidence type="ECO:0000313" key="6">
    <source>
        <dbReference type="Proteomes" id="UP000182944"/>
    </source>
</evidence>
<dbReference type="PIRSF" id="PIRSF003230">
    <property type="entry name" value="YbgC"/>
    <property type="match status" value="1"/>
</dbReference>
<dbReference type="Gene3D" id="3.10.129.10">
    <property type="entry name" value="Hotdog Thioesterase"/>
    <property type="match status" value="1"/>
</dbReference>
<reference evidence="6" key="3">
    <citation type="submission" date="2016-10" db="EMBL/GenBank/DDBJ databases">
        <authorList>
            <person name="Varghese N."/>
            <person name="Submissions S."/>
        </authorList>
    </citation>
    <scope>NUCLEOTIDE SEQUENCE [LARGE SCALE GENOMIC DNA]</scope>
    <source>
        <strain evidence="6">DSM 29303</strain>
    </source>
</reference>
<dbReference type="RefSeq" id="WP_036712860.1">
    <property type="nucleotide sequence ID" value="NZ_FNNA01000002.1"/>
</dbReference>
<dbReference type="AlphaFoldDB" id="A0A099FSC0"/>
<dbReference type="InterPro" id="IPR006684">
    <property type="entry name" value="YbgC/YbaW"/>
</dbReference>
<reference evidence="4" key="4">
    <citation type="submission" date="2016-10" db="EMBL/GenBank/DDBJ databases">
        <authorList>
            <person name="de Groot N.N."/>
        </authorList>
    </citation>
    <scope>NUCLEOTIDE SEQUENCE [LARGE SCALE GENOMIC DNA]</scope>
    <source>
        <strain evidence="4">DSM 29303</strain>
    </source>
</reference>
<reference evidence="3 5" key="1">
    <citation type="submission" date="2014-09" db="EMBL/GenBank/DDBJ databases">
        <authorList>
            <person name="McGinnis J.M."/>
            <person name="Wolfgang W.J."/>
        </authorList>
    </citation>
    <scope>NUCLEOTIDE SEQUENCE [LARGE SCALE GENOMIC DNA]</scope>
    <source>
        <strain evidence="3 5">5503</strain>
    </source>
</reference>
<dbReference type="Proteomes" id="UP000029858">
    <property type="component" value="Unassembled WGS sequence"/>
</dbReference>
<accession>A0A099FSC0</accession>
<dbReference type="FunFam" id="3.10.129.10:FF:000004">
    <property type="entry name" value="Tol-pal system-associated acyl-CoA thioesterase"/>
    <property type="match status" value="1"/>
</dbReference>
<sequence>MSDTTPTTTPSAHRLSVRVYYEDTDLGQVVYYANYLKFIERGRSEWLRAAGVDQSRLYAEHGLGFVVRRVEADYLRPGRFDDLLEVVTRPVGLDGPRMLLDQSVERDGTVLFTARVTLVCVDLSVMRPQRPPAAVAAALGV</sequence>
<dbReference type="CDD" id="cd00586">
    <property type="entry name" value="4HBT"/>
    <property type="match status" value="1"/>
</dbReference>